<dbReference type="RefSeq" id="WP_128997036.1">
    <property type="nucleotide sequence ID" value="NZ_PDKN01000010.1"/>
</dbReference>
<keyword evidence="11 12" id="KW-0998">Cell outer membrane</keyword>
<dbReference type="InterPro" id="IPR039426">
    <property type="entry name" value="TonB-dep_rcpt-like"/>
</dbReference>
<dbReference type="InterPro" id="IPR010917">
    <property type="entry name" value="TonB_rcpt_CS"/>
</dbReference>
<dbReference type="Proteomes" id="UP000290657">
    <property type="component" value="Unassembled WGS sequence"/>
</dbReference>
<keyword evidence="10 12" id="KW-0472">Membrane</keyword>
<dbReference type="Gene3D" id="2.40.170.20">
    <property type="entry name" value="TonB-dependent receptor, beta-barrel domain"/>
    <property type="match status" value="1"/>
</dbReference>
<dbReference type="PANTHER" id="PTHR32552:SF81">
    <property type="entry name" value="TONB-DEPENDENT OUTER MEMBRANE RECEPTOR"/>
    <property type="match status" value="1"/>
</dbReference>
<evidence type="ECO:0000259" key="15">
    <source>
        <dbReference type="Pfam" id="PF07715"/>
    </source>
</evidence>
<gene>
    <name evidence="16" type="ORF">CRV04_11675</name>
</gene>
<evidence type="ECO:0000256" key="7">
    <source>
        <dbReference type="ARBA" id="ARBA00023004"/>
    </source>
</evidence>
<dbReference type="PROSITE" id="PS52016">
    <property type="entry name" value="TONB_DEPENDENT_REC_3"/>
    <property type="match status" value="1"/>
</dbReference>
<keyword evidence="5 12" id="KW-0812">Transmembrane</keyword>
<name>A0A4V1LNN2_9BACT</name>
<dbReference type="PANTHER" id="PTHR32552">
    <property type="entry name" value="FERRICHROME IRON RECEPTOR-RELATED"/>
    <property type="match status" value="1"/>
</dbReference>
<keyword evidence="3 12" id="KW-1134">Transmembrane beta strand</keyword>
<comment type="similarity">
    <text evidence="12 13">Belongs to the TonB-dependent receptor family.</text>
</comment>
<evidence type="ECO:0000256" key="6">
    <source>
        <dbReference type="ARBA" id="ARBA00022729"/>
    </source>
</evidence>
<evidence type="ECO:0000256" key="3">
    <source>
        <dbReference type="ARBA" id="ARBA00022452"/>
    </source>
</evidence>
<sequence>MNIKKILKLSIISLMASQYLYSEELKEDTKDTVSLPSITINARKETEDAQELPFGIFVIDGKEIREKGFFSTEEILRTTPGVSINTSGGANVSSVSIRGVGALYPLSMDDASVAVNMDGSPISSRHLSLATFDIEQIEILKGSQGTLFGGLGGAGAINITTKKPTQYTEGYFQSEFAEEEHKVDLAIGGSLTESLSTRIAVHQSSYEYPITNIQTGEPVSQPNLLGVRGGLLWDISDDTSALLTIEHQKSEHMGENIVLQPYNDDPKMDLTPGIYDNSYKELDKQSLQIKHIFNNSQLTSISSYSDVYNISPVVFDRLVYQAMMGSSNEYWREQESSDKVFTQDLRLSSLPGADIFWVVGASFLDSDRTYNHSRMGGANFVVYPGNHQFRDFDTKRYGVYAETTIPINEKWKITGGIRQTWDYKKYKATYTQNFNSVQDHDELNDSFTTGRLGVTYALDEDSNLYATVSKGYNPGGFQDYGENKGDAKFKAGSIYSAEVGIKSELLNHRLRINSSIFYTSVKDNYMIDSTGVSSFVVNADTKSIGYELALNWLVTENFNLAGNFAYTEATIRDYVNNSLGGPVDSGNEVPDTPKVQGTISLAYKKALPNINILNASSKLNTRLDYTYMSKRAADVQNHYDLDAYSKVDMHVGLISGDKEIYIYGKNIFDEYYDLYGFYDNATSVKYGAPSKGRIVGLGFKYTF</sequence>
<proteinExistence type="inferred from homology"/>
<evidence type="ECO:0000256" key="10">
    <source>
        <dbReference type="ARBA" id="ARBA00023136"/>
    </source>
</evidence>
<dbReference type="AlphaFoldDB" id="A0A4V1LNN2"/>
<keyword evidence="17" id="KW-1185">Reference proteome</keyword>
<keyword evidence="6" id="KW-0732">Signal</keyword>
<feature type="domain" description="TonB-dependent receptor-like beta-barrel" evidence="14">
    <location>
        <begin position="269"/>
        <end position="653"/>
    </location>
</feature>
<dbReference type="Pfam" id="PF00593">
    <property type="entry name" value="TonB_dep_Rec_b-barrel"/>
    <property type="match status" value="1"/>
</dbReference>
<evidence type="ECO:0000313" key="16">
    <source>
        <dbReference type="EMBL" id="RXJ54446.1"/>
    </source>
</evidence>
<evidence type="ECO:0000256" key="4">
    <source>
        <dbReference type="ARBA" id="ARBA00022496"/>
    </source>
</evidence>
<keyword evidence="2 12" id="KW-0813">Transport</keyword>
<protein>
    <submittedName>
        <fullName evidence="16">TonB-dependent receptor</fullName>
    </submittedName>
</protein>
<evidence type="ECO:0000256" key="1">
    <source>
        <dbReference type="ARBA" id="ARBA00004571"/>
    </source>
</evidence>
<dbReference type="InterPro" id="IPR000531">
    <property type="entry name" value="Beta-barrel_TonB"/>
</dbReference>
<dbReference type="InterPro" id="IPR012910">
    <property type="entry name" value="Plug_dom"/>
</dbReference>
<keyword evidence="8" id="KW-0406">Ion transport</keyword>
<evidence type="ECO:0000256" key="8">
    <source>
        <dbReference type="ARBA" id="ARBA00023065"/>
    </source>
</evidence>
<dbReference type="SUPFAM" id="SSF56935">
    <property type="entry name" value="Porins"/>
    <property type="match status" value="1"/>
</dbReference>
<evidence type="ECO:0000259" key="14">
    <source>
        <dbReference type="Pfam" id="PF00593"/>
    </source>
</evidence>
<evidence type="ECO:0000256" key="2">
    <source>
        <dbReference type="ARBA" id="ARBA00022448"/>
    </source>
</evidence>
<keyword evidence="16" id="KW-0675">Receptor</keyword>
<evidence type="ECO:0000256" key="13">
    <source>
        <dbReference type="RuleBase" id="RU003357"/>
    </source>
</evidence>
<keyword evidence="4" id="KW-0410">Iron transport</keyword>
<dbReference type="CDD" id="cd01347">
    <property type="entry name" value="ligand_gated_channel"/>
    <property type="match status" value="1"/>
</dbReference>
<organism evidence="16 17">
    <name type="scientific">Candidatus Marinarcus aquaticus</name>
    <dbReference type="NCBI Taxonomy" id="2044504"/>
    <lineage>
        <taxon>Bacteria</taxon>
        <taxon>Pseudomonadati</taxon>
        <taxon>Campylobacterota</taxon>
        <taxon>Epsilonproteobacteria</taxon>
        <taxon>Campylobacterales</taxon>
        <taxon>Arcobacteraceae</taxon>
        <taxon>Candidatus Marinarcus</taxon>
    </lineage>
</organism>
<comment type="subcellular location">
    <subcellularLocation>
        <location evidence="1 12">Cell outer membrane</location>
        <topology evidence="1 12">Multi-pass membrane protein</topology>
    </subcellularLocation>
</comment>
<evidence type="ECO:0000256" key="5">
    <source>
        <dbReference type="ARBA" id="ARBA00022692"/>
    </source>
</evidence>
<comment type="caution">
    <text evidence="16">The sequence shown here is derived from an EMBL/GenBank/DDBJ whole genome shotgun (WGS) entry which is preliminary data.</text>
</comment>
<evidence type="ECO:0000313" key="17">
    <source>
        <dbReference type="Proteomes" id="UP000290657"/>
    </source>
</evidence>
<keyword evidence="7" id="KW-0408">Iron</keyword>
<dbReference type="GO" id="GO:0006826">
    <property type="term" value="P:iron ion transport"/>
    <property type="evidence" value="ECO:0007669"/>
    <property type="project" value="UniProtKB-KW"/>
</dbReference>
<evidence type="ECO:0000256" key="9">
    <source>
        <dbReference type="ARBA" id="ARBA00023077"/>
    </source>
</evidence>
<dbReference type="GO" id="GO:0009279">
    <property type="term" value="C:cell outer membrane"/>
    <property type="evidence" value="ECO:0007669"/>
    <property type="project" value="UniProtKB-SubCell"/>
</dbReference>
<evidence type="ECO:0000256" key="11">
    <source>
        <dbReference type="ARBA" id="ARBA00023237"/>
    </source>
</evidence>
<dbReference type="Pfam" id="PF07715">
    <property type="entry name" value="Plug"/>
    <property type="match status" value="1"/>
</dbReference>
<dbReference type="InterPro" id="IPR036942">
    <property type="entry name" value="Beta-barrel_TonB_sf"/>
</dbReference>
<dbReference type="EMBL" id="PDKN01000010">
    <property type="protein sequence ID" value="RXJ54446.1"/>
    <property type="molecule type" value="Genomic_DNA"/>
</dbReference>
<dbReference type="OrthoDB" id="9763670at2"/>
<accession>A0A4V1LNN2</accession>
<keyword evidence="9 13" id="KW-0798">TonB box</keyword>
<reference evidence="16 17" key="1">
    <citation type="submission" date="2017-10" db="EMBL/GenBank/DDBJ databases">
        <title>Genomics of the genus Arcobacter.</title>
        <authorList>
            <person name="Perez-Cataluna A."/>
            <person name="Figueras M.J."/>
        </authorList>
    </citation>
    <scope>NUCLEOTIDE SEQUENCE [LARGE SCALE GENOMIC DNA]</scope>
    <source>
        <strain evidence="16 17">CECT 8987</strain>
    </source>
</reference>
<dbReference type="PROSITE" id="PS01156">
    <property type="entry name" value="TONB_DEPENDENT_REC_2"/>
    <property type="match status" value="1"/>
</dbReference>
<evidence type="ECO:0000256" key="12">
    <source>
        <dbReference type="PROSITE-ProRule" id="PRU01360"/>
    </source>
</evidence>
<feature type="domain" description="TonB-dependent receptor plug" evidence="15">
    <location>
        <begin position="49"/>
        <end position="155"/>
    </location>
</feature>